<sequence>MLLPFALPSWRWPSNWRFLSSNDRCSESSASRIDGFLPRPASAAFPACCSSSAWSSSSSLLLLMAIAECFFPKVASINSPQIFFKLRTTTKKPFHQKKKPPLSTKTRCLRPRIRRQRQRKSP</sequence>
<dbReference type="AlphaFoldDB" id="A0A8D8BSL5"/>
<organism evidence="2">
    <name type="scientific">Culex pipiens</name>
    <name type="common">House mosquito</name>
    <dbReference type="NCBI Taxonomy" id="7175"/>
    <lineage>
        <taxon>Eukaryota</taxon>
        <taxon>Metazoa</taxon>
        <taxon>Ecdysozoa</taxon>
        <taxon>Arthropoda</taxon>
        <taxon>Hexapoda</taxon>
        <taxon>Insecta</taxon>
        <taxon>Pterygota</taxon>
        <taxon>Neoptera</taxon>
        <taxon>Endopterygota</taxon>
        <taxon>Diptera</taxon>
        <taxon>Nematocera</taxon>
        <taxon>Culicoidea</taxon>
        <taxon>Culicidae</taxon>
        <taxon>Culicinae</taxon>
        <taxon>Culicini</taxon>
        <taxon>Culex</taxon>
        <taxon>Culex</taxon>
    </lineage>
</organism>
<protein>
    <submittedName>
        <fullName evidence="2">(northern house mosquito) hypothetical protein</fullName>
    </submittedName>
</protein>
<reference evidence="2" key="1">
    <citation type="submission" date="2021-05" db="EMBL/GenBank/DDBJ databases">
        <authorList>
            <person name="Alioto T."/>
            <person name="Alioto T."/>
            <person name="Gomez Garrido J."/>
        </authorList>
    </citation>
    <scope>NUCLEOTIDE SEQUENCE</scope>
</reference>
<feature type="compositionally biased region" description="Basic residues" evidence="1">
    <location>
        <begin position="107"/>
        <end position="122"/>
    </location>
</feature>
<evidence type="ECO:0000256" key="1">
    <source>
        <dbReference type="SAM" id="MobiDB-lite"/>
    </source>
</evidence>
<accession>A0A8D8BSL5</accession>
<proteinExistence type="predicted"/>
<evidence type="ECO:0000313" key="2">
    <source>
        <dbReference type="EMBL" id="CAG6480976.1"/>
    </source>
</evidence>
<feature type="region of interest" description="Disordered" evidence="1">
    <location>
        <begin position="91"/>
        <end position="122"/>
    </location>
</feature>
<feature type="compositionally biased region" description="Basic residues" evidence="1">
    <location>
        <begin position="91"/>
        <end position="100"/>
    </location>
</feature>
<dbReference type="EMBL" id="HBUE01089834">
    <property type="protein sequence ID" value="CAG6480976.1"/>
    <property type="molecule type" value="Transcribed_RNA"/>
</dbReference>
<name>A0A8D8BSL5_CULPI</name>